<feature type="binding site" evidence="11">
    <location>
        <position position="26"/>
    </location>
    <ligand>
        <name>Mg(2+)</name>
        <dbReference type="ChEBI" id="CHEBI:18420"/>
        <label>1</label>
    </ligand>
</feature>
<feature type="site" description="Essential for catalytic activity" evidence="11">
    <location>
        <position position="161"/>
    </location>
</feature>
<evidence type="ECO:0000256" key="10">
    <source>
        <dbReference type="ARBA" id="ARBA00023239"/>
    </source>
</evidence>
<evidence type="ECO:0000256" key="3">
    <source>
        <dbReference type="ARBA" id="ARBA00002284"/>
    </source>
</evidence>
<sequence>MERIEEAINQLKNGGMVIVTDSESRENEGDLIALADTITPEQITFMAVYGRGLICAPISEELAEKLSLPPMVTNNTDHHQTAFTVSVDYIDTTTGISAYERAKTIQKLVDENTKSTDLRRPGHIFPLVAKEGGLLVREGHTEASIELAKLCGRNEAAVICEIMGDDGFMLSGKGLSDFAEKHHLLIISIEMLKAYLIKNKEIGGITR</sequence>
<dbReference type="InterPro" id="IPR017945">
    <property type="entry name" value="DHBP_synth_RibB-like_a/b_dom"/>
</dbReference>
<gene>
    <name evidence="13" type="primary">ribBA_2</name>
    <name evidence="11" type="synonym">ribB</name>
    <name evidence="14" type="ORF">DFR61_10658</name>
    <name evidence="13" type="ORF">NCTC10597_01572</name>
</gene>
<dbReference type="InterPro" id="IPR000422">
    <property type="entry name" value="DHBP_synthase_RibB"/>
</dbReference>
<dbReference type="HAMAP" id="MF_00180">
    <property type="entry name" value="RibB"/>
    <property type="match status" value="1"/>
</dbReference>
<comment type="caution">
    <text evidence="13">The sequence shown here is derived from an EMBL/GenBank/DDBJ whole genome shotgun (WGS) entry which is preliminary data.</text>
</comment>
<reference evidence="13 15" key="1">
    <citation type="submission" date="2018-06" db="EMBL/GenBank/DDBJ databases">
        <authorList>
            <consortium name="Pathogen Informatics"/>
            <person name="Doyle S."/>
        </authorList>
    </citation>
    <scope>NUCLEOTIDE SEQUENCE [LARGE SCALE GENOMIC DNA]</scope>
    <source>
        <strain evidence="13 15">NCTC10597</strain>
    </source>
</reference>
<feature type="site" description="Essential for catalytic activity" evidence="11">
    <location>
        <position position="123"/>
    </location>
</feature>
<feature type="binding site" evidence="11">
    <location>
        <position position="140"/>
    </location>
    <ligand>
        <name>Mg(2+)</name>
        <dbReference type="ChEBI" id="CHEBI:18420"/>
        <label>2</label>
    </ligand>
</feature>
<evidence type="ECO:0000256" key="11">
    <source>
        <dbReference type="HAMAP-Rule" id="MF_00180"/>
    </source>
</evidence>
<dbReference type="Proteomes" id="UP000294641">
    <property type="component" value="Unassembled WGS sequence"/>
</dbReference>
<keyword evidence="7 11" id="KW-0479">Metal-binding</keyword>
<evidence type="ECO:0000313" key="16">
    <source>
        <dbReference type="Proteomes" id="UP000294641"/>
    </source>
</evidence>
<evidence type="ECO:0000256" key="1">
    <source>
        <dbReference type="ARBA" id="ARBA00000141"/>
    </source>
</evidence>
<dbReference type="GO" id="GO:0009231">
    <property type="term" value="P:riboflavin biosynthetic process"/>
    <property type="evidence" value="ECO:0007669"/>
    <property type="project" value="UniProtKB-UniRule"/>
</dbReference>
<comment type="subunit">
    <text evidence="11 12">Homodimer.</text>
</comment>
<comment type="pathway">
    <text evidence="4 11 12">Cofactor biosynthesis; riboflavin biosynthesis; 2-hydroxy-3-oxobutyl phosphate from D-ribulose 5-phosphate: step 1/1.</text>
</comment>
<evidence type="ECO:0000256" key="4">
    <source>
        <dbReference type="ARBA" id="ARBA00004904"/>
    </source>
</evidence>
<dbReference type="PANTHER" id="PTHR21327:SF18">
    <property type="entry name" value="3,4-DIHYDROXY-2-BUTANONE 4-PHOSPHATE SYNTHASE"/>
    <property type="match status" value="1"/>
</dbReference>
<dbReference type="AlphaFoldDB" id="A0A8B4QB29"/>
<comment type="catalytic activity">
    <reaction evidence="1 11 12">
        <text>D-ribulose 5-phosphate = (2S)-2-hydroxy-3-oxobutyl phosphate + formate + H(+)</text>
        <dbReference type="Rhea" id="RHEA:18457"/>
        <dbReference type="ChEBI" id="CHEBI:15378"/>
        <dbReference type="ChEBI" id="CHEBI:15740"/>
        <dbReference type="ChEBI" id="CHEBI:58121"/>
        <dbReference type="ChEBI" id="CHEBI:58830"/>
        <dbReference type="EC" id="4.1.99.12"/>
    </reaction>
</comment>
<comment type="cofactor">
    <cofactor evidence="2">
        <name>Mn(2+)</name>
        <dbReference type="ChEBI" id="CHEBI:29035"/>
    </cofactor>
</comment>
<dbReference type="GO" id="GO:0000287">
    <property type="term" value="F:magnesium ion binding"/>
    <property type="evidence" value="ECO:0007669"/>
    <property type="project" value="UniProtKB-UniRule"/>
</dbReference>
<feature type="binding site" evidence="11">
    <location>
        <begin position="25"/>
        <end position="26"/>
    </location>
    <ligand>
        <name>D-ribulose 5-phosphate</name>
        <dbReference type="ChEBI" id="CHEBI:58121"/>
    </ligand>
</feature>
<feature type="binding site" evidence="11">
    <location>
        <begin position="137"/>
        <end position="141"/>
    </location>
    <ligand>
        <name>D-ribulose 5-phosphate</name>
        <dbReference type="ChEBI" id="CHEBI:58121"/>
    </ligand>
</feature>
<evidence type="ECO:0000313" key="14">
    <source>
        <dbReference type="EMBL" id="TDR41363.1"/>
    </source>
</evidence>
<comment type="function">
    <text evidence="3 11 12">Catalyzes the conversion of D-ribulose 5-phosphate to formate and 3,4-dihydroxy-2-butanone 4-phosphate.</text>
</comment>
<dbReference type="Proteomes" id="UP000254330">
    <property type="component" value="Unassembled WGS sequence"/>
</dbReference>
<evidence type="ECO:0000256" key="12">
    <source>
        <dbReference type="RuleBase" id="RU003843"/>
    </source>
</evidence>
<organism evidence="13 15">
    <name type="scientific">Kurthia zopfii</name>
    <dbReference type="NCBI Taxonomy" id="1650"/>
    <lineage>
        <taxon>Bacteria</taxon>
        <taxon>Bacillati</taxon>
        <taxon>Bacillota</taxon>
        <taxon>Bacilli</taxon>
        <taxon>Bacillales</taxon>
        <taxon>Caryophanaceae</taxon>
        <taxon>Kurthia</taxon>
    </lineage>
</organism>
<comment type="similarity">
    <text evidence="5">In the N-terminal section; belongs to the DHBP synthase family.</text>
</comment>
<reference evidence="14 16" key="2">
    <citation type="submission" date="2019-03" db="EMBL/GenBank/DDBJ databases">
        <title>Genomic Encyclopedia of Type Strains, Phase IV (KMG-IV): sequencing the most valuable type-strain genomes for metagenomic binning, comparative biology and taxonomic classification.</title>
        <authorList>
            <person name="Goeker M."/>
        </authorList>
    </citation>
    <scope>NUCLEOTIDE SEQUENCE [LARGE SCALE GENOMIC DNA]</scope>
    <source>
        <strain evidence="14 16">DSM 20580</strain>
    </source>
</reference>
<dbReference type="UniPathway" id="UPA00275">
    <property type="reaction ID" value="UER00399"/>
</dbReference>
<dbReference type="FunFam" id="3.90.870.10:FF:000001">
    <property type="entry name" value="Riboflavin biosynthesis protein RibBA"/>
    <property type="match status" value="1"/>
</dbReference>
<keyword evidence="16" id="KW-1185">Reference proteome</keyword>
<dbReference type="Gene3D" id="3.90.870.10">
    <property type="entry name" value="DHBP synthase"/>
    <property type="match status" value="1"/>
</dbReference>
<accession>A0A8B4QB29</accession>
<keyword evidence="10 11" id="KW-0456">Lyase</keyword>
<dbReference type="GO" id="GO:0008686">
    <property type="term" value="F:3,4-dihydroxy-2-butanone-4-phosphate synthase activity"/>
    <property type="evidence" value="ECO:0007669"/>
    <property type="project" value="UniProtKB-UniRule"/>
</dbReference>
<evidence type="ECO:0000256" key="7">
    <source>
        <dbReference type="ARBA" id="ARBA00022723"/>
    </source>
</evidence>
<dbReference type="EMBL" id="SNZG01000006">
    <property type="protein sequence ID" value="TDR41363.1"/>
    <property type="molecule type" value="Genomic_DNA"/>
</dbReference>
<keyword evidence="8 11" id="KW-0460">Magnesium</keyword>
<dbReference type="EMBL" id="UGNP01000001">
    <property type="protein sequence ID" value="STX09868.1"/>
    <property type="molecule type" value="Genomic_DNA"/>
</dbReference>
<dbReference type="PANTHER" id="PTHR21327">
    <property type="entry name" value="GTP CYCLOHYDROLASE II-RELATED"/>
    <property type="match status" value="1"/>
</dbReference>
<feature type="binding site" evidence="11">
    <location>
        <position position="30"/>
    </location>
    <ligand>
        <name>D-ribulose 5-phosphate</name>
        <dbReference type="ChEBI" id="CHEBI:58121"/>
    </ligand>
</feature>
<dbReference type="Pfam" id="PF00926">
    <property type="entry name" value="DHBP_synthase"/>
    <property type="match status" value="1"/>
</dbReference>
<dbReference type="GO" id="GO:0003935">
    <property type="term" value="F:GTP cyclohydrolase II activity"/>
    <property type="evidence" value="ECO:0007669"/>
    <property type="project" value="TreeGrafter"/>
</dbReference>
<dbReference type="NCBIfam" id="TIGR00506">
    <property type="entry name" value="ribB"/>
    <property type="match status" value="1"/>
</dbReference>
<dbReference type="SUPFAM" id="SSF55821">
    <property type="entry name" value="YrdC/RibB"/>
    <property type="match status" value="1"/>
</dbReference>
<name>A0A8B4QB29_9BACL</name>
<dbReference type="GO" id="GO:0030145">
    <property type="term" value="F:manganese ion binding"/>
    <property type="evidence" value="ECO:0007669"/>
    <property type="project" value="UniProtKB-UniRule"/>
</dbReference>
<evidence type="ECO:0000256" key="6">
    <source>
        <dbReference type="ARBA" id="ARBA00022619"/>
    </source>
</evidence>
<dbReference type="GO" id="GO:0005829">
    <property type="term" value="C:cytosol"/>
    <property type="evidence" value="ECO:0007669"/>
    <property type="project" value="TreeGrafter"/>
</dbReference>
<evidence type="ECO:0000256" key="5">
    <source>
        <dbReference type="ARBA" id="ARBA00005520"/>
    </source>
</evidence>
<protein>
    <recommendedName>
        <fullName evidence="11 12">3,4-dihydroxy-2-butanone 4-phosphate synthase</fullName>
        <shortName evidence="11 12">DHBP synthase</shortName>
        <ecNumber evidence="11 12">4.1.99.12</ecNumber>
    </recommendedName>
</protein>
<keyword evidence="9 11" id="KW-0464">Manganese</keyword>
<dbReference type="RefSeq" id="WP_240605507.1">
    <property type="nucleotide sequence ID" value="NZ_BJUE01000003.1"/>
</dbReference>
<comment type="similarity">
    <text evidence="11 12">Belongs to the DHBP synthase family.</text>
</comment>
<feature type="binding site" evidence="11">
    <location>
        <position position="26"/>
    </location>
    <ligand>
        <name>Mg(2+)</name>
        <dbReference type="ChEBI" id="CHEBI:18420"/>
        <label>2</label>
    </ligand>
</feature>
<evidence type="ECO:0000313" key="13">
    <source>
        <dbReference type="EMBL" id="STX09868.1"/>
    </source>
</evidence>
<evidence type="ECO:0000256" key="2">
    <source>
        <dbReference type="ARBA" id="ARBA00001936"/>
    </source>
</evidence>
<dbReference type="EC" id="4.1.99.12" evidence="11 12"/>
<evidence type="ECO:0000256" key="8">
    <source>
        <dbReference type="ARBA" id="ARBA00022842"/>
    </source>
</evidence>
<proteinExistence type="inferred from homology"/>
<evidence type="ECO:0000256" key="9">
    <source>
        <dbReference type="ARBA" id="ARBA00023211"/>
    </source>
</evidence>
<evidence type="ECO:0000313" key="15">
    <source>
        <dbReference type="Proteomes" id="UP000254330"/>
    </source>
</evidence>
<comment type="cofactor">
    <cofactor evidence="11 12">
        <name>Mg(2+)</name>
        <dbReference type="ChEBI" id="CHEBI:18420"/>
    </cofactor>
    <cofactor evidence="11 12">
        <name>Mn(2+)</name>
        <dbReference type="ChEBI" id="CHEBI:29035"/>
    </cofactor>
    <text evidence="11 12">Binds 2 divalent metal cations per subunit. Magnesium or manganese.</text>
</comment>
<keyword evidence="6 11" id="KW-0686">Riboflavin biosynthesis</keyword>